<organism evidence="4">
    <name type="scientific">freshwater metagenome</name>
    <dbReference type="NCBI Taxonomy" id="449393"/>
    <lineage>
        <taxon>unclassified sequences</taxon>
        <taxon>metagenomes</taxon>
        <taxon>ecological metagenomes</taxon>
    </lineage>
</organism>
<dbReference type="EMBL" id="CAFBON010000108">
    <property type="protein sequence ID" value="CAB4990984.1"/>
    <property type="molecule type" value="Genomic_DNA"/>
</dbReference>
<evidence type="ECO:0000256" key="2">
    <source>
        <dbReference type="SAM" id="Phobius"/>
    </source>
</evidence>
<proteinExistence type="predicted"/>
<accession>A0A6J7NLZ2</accession>
<gene>
    <name evidence="4" type="ORF">UFOPK3954_01160</name>
</gene>
<dbReference type="Pfam" id="PF00746">
    <property type="entry name" value="Gram_pos_anchor"/>
    <property type="match status" value="1"/>
</dbReference>
<keyword evidence="2" id="KW-0812">Transmembrane</keyword>
<dbReference type="InterPro" id="IPR019931">
    <property type="entry name" value="LPXTG_anchor"/>
</dbReference>
<sequence length="239" mass="22987">MKKFLLGTVVGVAVVSIGGVGASAVPNLPAAAPAAVTCFASSTGAIGVTGPQGATGATGPQGDTGAVIINGAPRSVHVRGDAPNCGDLAGVCLTRVDAGNPGVAGPPGATGPQGETGIGIIPGAPRSVHVRGIFDPCAGIPSLCLYGLRGPDGATGPIGATGPQGDTGAVLINGAPRRVHARPAGIGSQLSGQDVTLANCELPETGGSGTSFLPYALLLVAVGGVVAMVADRRRRPSNV</sequence>
<dbReference type="NCBIfam" id="TIGR01167">
    <property type="entry name" value="LPXTG_anchor"/>
    <property type="match status" value="1"/>
</dbReference>
<feature type="domain" description="Gram-positive cocci surface proteins LPxTG" evidence="3">
    <location>
        <begin position="201"/>
        <end position="230"/>
    </location>
</feature>
<feature type="transmembrane region" description="Helical" evidence="2">
    <location>
        <begin position="212"/>
        <end position="230"/>
    </location>
</feature>
<evidence type="ECO:0000313" key="4">
    <source>
        <dbReference type="EMBL" id="CAB4990984.1"/>
    </source>
</evidence>
<dbReference type="AlphaFoldDB" id="A0A6J7NLZ2"/>
<name>A0A6J7NLZ2_9ZZZZ</name>
<evidence type="ECO:0000256" key="1">
    <source>
        <dbReference type="ARBA" id="ARBA00022525"/>
    </source>
</evidence>
<keyword evidence="2" id="KW-0472">Membrane</keyword>
<protein>
    <submittedName>
        <fullName evidence="4">Unannotated protein</fullName>
    </submittedName>
</protein>
<reference evidence="4" key="1">
    <citation type="submission" date="2020-05" db="EMBL/GenBank/DDBJ databases">
        <authorList>
            <person name="Chiriac C."/>
            <person name="Salcher M."/>
            <person name="Ghai R."/>
            <person name="Kavagutti S V."/>
        </authorList>
    </citation>
    <scope>NUCLEOTIDE SEQUENCE</scope>
</reference>
<evidence type="ECO:0000259" key="3">
    <source>
        <dbReference type="Pfam" id="PF00746"/>
    </source>
</evidence>
<keyword evidence="1" id="KW-0964">Secreted</keyword>
<keyword evidence="2" id="KW-1133">Transmembrane helix</keyword>